<evidence type="ECO:0000313" key="1">
    <source>
        <dbReference type="EMBL" id="MFD1514978.1"/>
    </source>
</evidence>
<dbReference type="Gene3D" id="3.10.20.30">
    <property type="match status" value="1"/>
</dbReference>
<sequence length="105" mass="11518">MTVRVEHDGGTTELAVPRGANLREVLLAEGLSPYTTLTERANCGGRGLCATCGARLLTPRAPNHWHDRLAARFGYPRLSCQLSVERDTHVRIPEKLVWGGRTGPE</sequence>
<reference evidence="1 2" key="1">
    <citation type="journal article" date="2019" name="Int. J. Syst. Evol. Microbiol.">
        <title>The Global Catalogue of Microorganisms (GCM) 10K type strain sequencing project: providing services to taxonomists for standard genome sequencing and annotation.</title>
        <authorList>
            <consortium name="The Broad Institute Genomics Platform"/>
            <consortium name="The Broad Institute Genome Sequencing Center for Infectious Disease"/>
            <person name="Wu L."/>
            <person name="Ma J."/>
        </authorList>
    </citation>
    <scope>NUCLEOTIDE SEQUENCE [LARGE SCALE GENOMIC DNA]</scope>
    <source>
        <strain evidence="1 2">CGMCC 1.12563</strain>
    </source>
</reference>
<dbReference type="InterPro" id="IPR012675">
    <property type="entry name" value="Beta-grasp_dom_sf"/>
</dbReference>
<accession>A0ABD6AZG4</accession>
<keyword evidence="2" id="KW-1185">Reference proteome</keyword>
<dbReference type="Proteomes" id="UP001597187">
    <property type="component" value="Unassembled WGS sequence"/>
</dbReference>
<dbReference type="SUPFAM" id="SSF54292">
    <property type="entry name" value="2Fe-2S ferredoxin-like"/>
    <property type="match status" value="1"/>
</dbReference>
<organism evidence="1 2">
    <name type="scientific">Halomarina rubra</name>
    <dbReference type="NCBI Taxonomy" id="2071873"/>
    <lineage>
        <taxon>Archaea</taxon>
        <taxon>Methanobacteriati</taxon>
        <taxon>Methanobacteriota</taxon>
        <taxon>Stenosarchaea group</taxon>
        <taxon>Halobacteria</taxon>
        <taxon>Halobacteriales</taxon>
        <taxon>Natronomonadaceae</taxon>
        <taxon>Halomarina</taxon>
    </lineage>
</organism>
<gene>
    <name evidence="1" type="ORF">ACFSBT_16990</name>
</gene>
<dbReference type="InterPro" id="IPR036010">
    <property type="entry name" value="2Fe-2S_ferredoxin-like_sf"/>
</dbReference>
<proteinExistence type="predicted"/>
<dbReference type="AlphaFoldDB" id="A0ABD6AZG4"/>
<protein>
    <submittedName>
        <fullName evidence="1">2Fe-2S iron-sulfur cluster-binding protein</fullName>
    </submittedName>
</protein>
<evidence type="ECO:0000313" key="2">
    <source>
        <dbReference type="Proteomes" id="UP001597187"/>
    </source>
</evidence>
<dbReference type="EMBL" id="JBHUDC010000008">
    <property type="protein sequence ID" value="MFD1514978.1"/>
    <property type="molecule type" value="Genomic_DNA"/>
</dbReference>
<comment type="caution">
    <text evidence="1">The sequence shown here is derived from an EMBL/GenBank/DDBJ whole genome shotgun (WGS) entry which is preliminary data.</text>
</comment>
<name>A0ABD6AZG4_9EURY</name>
<dbReference type="RefSeq" id="WP_250874904.1">
    <property type="nucleotide sequence ID" value="NZ_JALXFV010000008.1"/>
</dbReference>